<accession>A0A3D8S7H3</accession>
<protein>
    <submittedName>
        <fullName evidence="2">Uncharacterized protein</fullName>
    </submittedName>
</protein>
<organism evidence="2 3">
    <name type="scientific">Coleophoma cylindrospora</name>
    <dbReference type="NCBI Taxonomy" id="1849047"/>
    <lineage>
        <taxon>Eukaryota</taxon>
        <taxon>Fungi</taxon>
        <taxon>Dikarya</taxon>
        <taxon>Ascomycota</taxon>
        <taxon>Pezizomycotina</taxon>
        <taxon>Leotiomycetes</taxon>
        <taxon>Helotiales</taxon>
        <taxon>Dermateaceae</taxon>
        <taxon>Coleophoma</taxon>
    </lineage>
</organism>
<dbReference type="OrthoDB" id="3445164at2759"/>
<proteinExistence type="predicted"/>
<keyword evidence="3" id="KW-1185">Reference proteome</keyword>
<gene>
    <name evidence="2" type="ORF">BP6252_03355</name>
</gene>
<name>A0A3D8S7H3_9HELO</name>
<dbReference type="EMBL" id="PDLM01000003">
    <property type="protein sequence ID" value="RDW82243.1"/>
    <property type="molecule type" value="Genomic_DNA"/>
</dbReference>
<dbReference type="Proteomes" id="UP000256645">
    <property type="component" value="Unassembled WGS sequence"/>
</dbReference>
<feature type="region of interest" description="Disordered" evidence="1">
    <location>
        <begin position="235"/>
        <end position="257"/>
    </location>
</feature>
<reference evidence="2 3" key="1">
    <citation type="journal article" date="2018" name="IMA Fungus">
        <title>IMA Genome-F 9: Draft genome sequence of Annulohypoxylon stygium, Aspergillus mulundensis, Berkeleyomyces basicola (syn. Thielaviopsis basicola), Ceratocystis smalleyi, two Cercospora beticola strains, Coleophoma cylindrospora, Fusarium fracticaudum, Phialophora cf. hyalina, and Morchella septimelata.</title>
        <authorList>
            <person name="Wingfield B.D."/>
            <person name="Bills G.F."/>
            <person name="Dong Y."/>
            <person name="Huang W."/>
            <person name="Nel W.J."/>
            <person name="Swalarsk-Parry B.S."/>
            <person name="Vaghefi N."/>
            <person name="Wilken P.M."/>
            <person name="An Z."/>
            <person name="de Beer Z.W."/>
            <person name="De Vos L."/>
            <person name="Chen L."/>
            <person name="Duong T.A."/>
            <person name="Gao Y."/>
            <person name="Hammerbacher A."/>
            <person name="Kikkert J.R."/>
            <person name="Li Y."/>
            <person name="Li H."/>
            <person name="Li K."/>
            <person name="Li Q."/>
            <person name="Liu X."/>
            <person name="Ma X."/>
            <person name="Naidoo K."/>
            <person name="Pethybridge S.J."/>
            <person name="Sun J."/>
            <person name="Steenkamp E.T."/>
            <person name="van der Nest M.A."/>
            <person name="van Wyk S."/>
            <person name="Wingfield M.J."/>
            <person name="Xiong C."/>
            <person name="Yue Q."/>
            <person name="Zhang X."/>
        </authorList>
    </citation>
    <scope>NUCLEOTIDE SEQUENCE [LARGE SCALE GENOMIC DNA]</scope>
    <source>
        <strain evidence="2 3">BP6252</strain>
    </source>
</reference>
<sequence>MASEDLRQTMIESMRLPNIYRDLDLPRTPRDPYERGSLYLEQGMIQLQIDEEVKRAKASLIPQTTGGSAEQTVMLQPYPIFHPFRPSGFQADTKFMYRRMRSWYPKDSNLLEIGDPDGMHPVLNTSSCRHCVPVLHFPAHCQLHFHLRTFMPDHLTFCAKCSKYTRATSADVKVDETRRCGVCLTDYRRTYSRGRRRLEQIRDGVRLMKYYRDGYEDTGKAEERPWERELRLRRRQVDAQSSSDFMDPSPSEDIGSDGIRQLTNVEMQQRLLNNLRVLGQRLW</sequence>
<evidence type="ECO:0000313" key="2">
    <source>
        <dbReference type="EMBL" id="RDW82243.1"/>
    </source>
</evidence>
<evidence type="ECO:0000256" key="1">
    <source>
        <dbReference type="SAM" id="MobiDB-lite"/>
    </source>
</evidence>
<comment type="caution">
    <text evidence="2">The sequence shown here is derived from an EMBL/GenBank/DDBJ whole genome shotgun (WGS) entry which is preliminary data.</text>
</comment>
<dbReference type="AlphaFoldDB" id="A0A3D8S7H3"/>
<evidence type="ECO:0000313" key="3">
    <source>
        <dbReference type="Proteomes" id="UP000256645"/>
    </source>
</evidence>